<proteinExistence type="predicted"/>
<accession>A0ABQ5DHB9</accession>
<feature type="region of interest" description="Disordered" evidence="1">
    <location>
        <begin position="308"/>
        <end position="360"/>
    </location>
</feature>
<name>A0ABQ5DHB9_9ASTR</name>
<feature type="compositionally biased region" description="Polar residues" evidence="1">
    <location>
        <begin position="336"/>
        <end position="360"/>
    </location>
</feature>
<sequence>MDKRKKHFTRLGAEEQRRKPPTKAQKRNQMCTYLKNMVRFTHSQLKNKSFDEVQKAVDKTMGWIDSFVSMDSEVVKGGKEKDEGSITRAKESSSKRAGTELEQERIKKQKIDDDQEKAKMKKHMEIIVNEEETAVDAIPLATKPLIINIDSEDLEKLWKLVKAKHGNKRPEEAYERVLWGDLKVMWGTFCEISESAYLYAGREKYPLTPATITSMLNKKLQADHWNEMCYQLLKLMTKQVKNPGRSGPEWLFDIDPLTKSMNFELVTAGNQTNGDAGIETNVNISQAGQEKASDHEYILLPLMLSNSPLSSSTQSTDDKDADEVLDKGDDDKEGYANSTNRDNTASLSISTAGPSINTASENINTGSPIINTASPIPNDSSMQSLETWLFDDAYDDREVGAEAGPLTLGKTNECLYSNNKNSRSYRYALTVNPTIYTSCIKQFWATPKAKTVNGEVQIQALVDGKKSCPNEEHVPAHSNDPLLSGEDRLKLNKLMELCTNLSQRVLDLKNIKTSQAEEITKLTERIKNLKRRNKSRTPGLKRLRRVGRTARIESFKDEGLGDQKNASKQGRKIADLDADAEEIEVEKVVSTAEVTTVSVTTITVDELTLAQTLIEIKTAKHKAVTTAATTTITAVTRPKASWVVVQEPSKFRRTTSSSQISQLPQAKDKGKEKMLNAELEKEEKLATQREEDANIVEWDNVQAMIDANYELAARLQVQEQEELTVEEKSKLFVELMDKRKKHFARLRAEDQRRKPLTKAQKRNQMCAYLKNMVGFNHSQLKNTIFYEVQMPLTRPWRRPEETLWKLVKAKHGNTRPEEAYERVLWGDLKVMFEPDVESEVWRNLQGHKVTVWKLFSSSGVHFVRFQNLHIFMLVEKRYPLTPATITEMLNKKLQADHWNEMCYQLLKLMTKQLKNPGSV</sequence>
<organism evidence="2 3">
    <name type="scientific">Tanacetum coccineum</name>
    <dbReference type="NCBI Taxonomy" id="301880"/>
    <lineage>
        <taxon>Eukaryota</taxon>
        <taxon>Viridiplantae</taxon>
        <taxon>Streptophyta</taxon>
        <taxon>Embryophyta</taxon>
        <taxon>Tracheophyta</taxon>
        <taxon>Spermatophyta</taxon>
        <taxon>Magnoliopsida</taxon>
        <taxon>eudicotyledons</taxon>
        <taxon>Gunneridae</taxon>
        <taxon>Pentapetalae</taxon>
        <taxon>asterids</taxon>
        <taxon>campanulids</taxon>
        <taxon>Asterales</taxon>
        <taxon>Asteraceae</taxon>
        <taxon>Asteroideae</taxon>
        <taxon>Anthemideae</taxon>
        <taxon>Anthemidinae</taxon>
        <taxon>Tanacetum</taxon>
    </lineage>
</organism>
<comment type="caution">
    <text evidence="2">The sequence shown here is derived from an EMBL/GenBank/DDBJ whole genome shotgun (WGS) entry which is preliminary data.</text>
</comment>
<evidence type="ECO:0000313" key="3">
    <source>
        <dbReference type="Proteomes" id="UP001151760"/>
    </source>
</evidence>
<gene>
    <name evidence="2" type="ORF">Tco_0938262</name>
</gene>
<feature type="compositionally biased region" description="Basic and acidic residues" evidence="1">
    <location>
        <begin position="316"/>
        <end position="334"/>
    </location>
</feature>
<feature type="region of interest" description="Disordered" evidence="1">
    <location>
        <begin position="1"/>
        <end position="27"/>
    </location>
</feature>
<reference evidence="2" key="1">
    <citation type="journal article" date="2022" name="Int. J. Mol. Sci.">
        <title>Draft Genome of Tanacetum Coccineum: Genomic Comparison of Closely Related Tanacetum-Family Plants.</title>
        <authorList>
            <person name="Yamashiro T."/>
            <person name="Shiraishi A."/>
            <person name="Nakayama K."/>
            <person name="Satake H."/>
        </authorList>
    </citation>
    <scope>NUCLEOTIDE SEQUENCE</scope>
</reference>
<evidence type="ECO:0000313" key="2">
    <source>
        <dbReference type="EMBL" id="GJT38397.1"/>
    </source>
</evidence>
<evidence type="ECO:0000256" key="1">
    <source>
        <dbReference type="SAM" id="MobiDB-lite"/>
    </source>
</evidence>
<keyword evidence="3" id="KW-1185">Reference proteome</keyword>
<dbReference type="EMBL" id="BQNB010015300">
    <property type="protein sequence ID" value="GJT38397.1"/>
    <property type="molecule type" value="Genomic_DNA"/>
</dbReference>
<dbReference type="Proteomes" id="UP001151760">
    <property type="component" value="Unassembled WGS sequence"/>
</dbReference>
<feature type="region of interest" description="Disordered" evidence="1">
    <location>
        <begin position="76"/>
        <end position="106"/>
    </location>
</feature>
<reference evidence="2" key="2">
    <citation type="submission" date="2022-01" db="EMBL/GenBank/DDBJ databases">
        <authorList>
            <person name="Yamashiro T."/>
            <person name="Shiraishi A."/>
            <person name="Satake H."/>
            <person name="Nakayama K."/>
        </authorList>
    </citation>
    <scope>NUCLEOTIDE SEQUENCE</scope>
</reference>
<protein>
    <submittedName>
        <fullName evidence="2">Uncharacterized protein</fullName>
    </submittedName>
</protein>